<dbReference type="Proteomes" id="UP000828390">
    <property type="component" value="Unassembled WGS sequence"/>
</dbReference>
<feature type="compositionally biased region" description="Polar residues" evidence="1">
    <location>
        <begin position="26"/>
        <end position="35"/>
    </location>
</feature>
<sequence>MTLTFKPDSTIQQTLSTLSGLGQILSTVRQSQPVKRTTRTTDSRQTKPKETSQSDPGHQTTSGFKVNKPNPESSTSRTYSPENGTSDLTKSGQVSDPVSNSSDQLVQGYQPGAVTKSDQIIKVKSSKKYSVKNEGENDSCYIGSICETASGELLITDWTNDKVKLLDQTYKVVAHCDLPGPPVSMCSIDSSLAAVTMLPNEVHFIRVTNGQLIKDRVMELKHACLGIAHQHGNLYITNGRALYQYTLDGRLVRELCDLSGQWTASPDGYIYSTNYETVTSCAVSPDGDRIYVTNQDSKQVVTLSRDGTVISTLTDPALDFDKKVLPGLHVTDSGQVLVCGNYTNTIVQVDRDGRQRLTEVVTENDGVTYPMSVYYSKHTGSLIVGMMFNSDIIVFKTQ</sequence>
<keyword evidence="3" id="KW-1185">Reference proteome</keyword>
<evidence type="ECO:0000313" key="2">
    <source>
        <dbReference type="EMBL" id="KAH3718703.1"/>
    </source>
</evidence>
<accession>A0A9D4C759</accession>
<protein>
    <recommendedName>
        <fullName evidence="4">Tripartite motif-containing protein 2</fullName>
    </recommendedName>
</protein>
<dbReference type="InterPro" id="IPR011042">
    <property type="entry name" value="6-blade_b-propeller_TolB-like"/>
</dbReference>
<reference evidence="2" key="1">
    <citation type="journal article" date="2019" name="bioRxiv">
        <title>The Genome of the Zebra Mussel, Dreissena polymorpha: A Resource for Invasive Species Research.</title>
        <authorList>
            <person name="McCartney M.A."/>
            <person name="Auch B."/>
            <person name="Kono T."/>
            <person name="Mallez S."/>
            <person name="Zhang Y."/>
            <person name="Obille A."/>
            <person name="Becker A."/>
            <person name="Abrahante J.E."/>
            <person name="Garbe J."/>
            <person name="Badalamenti J.P."/>
            <person name="Herman A."/>
            <person name="Mangelson H."/>
            <person name="Liachko I."/>
            <person name="Sullivan S."/>
            <person name="Sone E.D."/>
            <person name="Koren S."/>
            <person name="Silverstein K.A.T."/>
            <person name="Beckman K.B."/>
            <person name="Gohl D.M."/>
        </authorList>
    </citation>
    <scope>NUCLEOTIDE SEQUENCE</scope>
    <source>
        <strain evidence="2">Duluth1</strain>
        <tissue evidence="2">Whole animal</tissue>
    </source>
</reference>
<proteinExistence type="predicted"/>
<organism evidence="2 3">
    <name type="scientific">Dreissena polymorpha</name>
    <name type="common">Zebra mussel</name>
    <name type="synonym">Mytilus polymorpha</name>
    <dbReference type="NCBI Taxonomy" id="45954"/>
    <lineage>
        <taxon>Eukaryota</taxon>
        <taxon>Metazoa</taxon>
        <taxon>Spiralia</taxon>
        <taxon>Lophotrochozoa</taxon>
        <taxon>Mollusca</taxon>
        <taxon>Bivalvia</taxon>
        <taxon>Autobranchia</taxon>
        <taxon>Heteroconchia</taxon>
        <taxon>Euheterodonta</taxon>
        <taxon>Imparidentia</taxon>
        <taxon>Neoheterodontei</taxon>
        <taxon>Myida</taxon>
        <taxon>Dreissenoidea</taxon>
        <taxon>Dreissenidae</taxon>
        <taxon>Dreissena</taxon>
    </lineage>
</organism>
<name>A0A9D4C759_DREPO</name>
<comment type="caution">
    <text evidence="2">The sequence shown here is derived from an EMBL/GenBank/DDBJ whole genome shotgun (WGS) entry which is preliminary data.</text>
</comment>
<feature type="compositionally biased region" description="Polar residues" evidence="1">
    <location>
        <begin position="53"/>
        <end position="107"/>
    </location>
</feature>
<feature type="compositionally biased region" description="Basic and acidic residues" evidence="1">
    <location>
        <begin position="39"/>
        <end position="52"/>
    </location>
</feature>
<evidence type="ECO:0000256" key="1">
    <source>
        <dbReference type="SAM" id="MobiDB-lite"/>
    </source>
</evidence>
<evidence type="ECO:0000313" key="3">
    <source>
        <dbReference type="Proteomes" id="UP000828390"/>
    </source>
</evidence>
<gene>
    <name evidence="2" type="ORF">DPMN_061509</name>
</gene>
<dbReference type="AlphaFoldDB" id="A0A9D4C759"/>
<dbReference type="SUPFAM" id="SSF63829">
    <property type="entry name" value="Calcium-dependent phosphotriesterase"/>
    <property type="match status" value="1"/>
</dbReference>
<dbReference type="Gene3D" id="2.120.10.30">
    <property type="entry name" value="TolB, C-terminal domain"/>
    <property type="match status" value="1"/>
</dbReference>
<feature type="region of interest" description="Disordered" evidence="1">
    <location>
        <begin position="26"/>
        <end position="111"/>
    </location>
</feature>
<dbReference type="EMBL" id="JAIWYP010000013">
    <property type="protein sequence ID" value="KAH3718703.1"/>
    <property type="molecule type" value="Genomic_DNA"/>
</dbReference>
<reference evidence="2" key="2">
    <citation type="submission" date="2020-11" db="EMBL/GenBank/DDBJ databases">
        <authorList>
            <person name="McCartney M.A."/>
            <person name="Auch B."/>
            <person name="Kono T."/>
            <person name="Mallez S."/>
            <person name="Becker A."/>
            <person name="Gohl D.M."/>
            <person name="Silverstein K.A.T."/>
            <person name="Koren S."/>
            <person name="Bechman K.B."/>
            <person name="Herman A."/>
            <person name="Abrahante J.E."/>
            <person name="Garbe J."/>
        </authorList>
    </citation>
    <scope>NUCLEOTIDE SEQUENCE</scope>
    <source>
        <strain evidence="2">Duluth1</strain>
        <tissue evidence="2">Whole animal</tissue>
    </source>
</reference>
<evidence type="ECO:0008006" key="4">
    <source>
        <dbReference type="Google" id="ProtNLM"/>
    </source>
</evidence>